<evidence type="ECO:0000313" key="3">
    <source>
        <dbReference type="Proteomes" id="UP001161389"/>
    </source>
</evidence>
<sequence>MIVGRRGIVYFLALLTLSGFANAVESDYRFVSGTLDDFSKNSIVISDQAFSVSSLVTCYDRSGKTLVGCSGLKGARWVEVSIDWESDEVIKIRRLNKSDLPRILDND</sequence>
<feature type="chain" id="PRO_5041417005" evidence="1">
    <location>
        <begin position="24"/>
        <end position="107"/>
    </location>
</feature>
<dbReference type="AlphaFoldDB" id="A0AA37SGF1"/>
<organism evidence="2 3">
    <name type="scientific">Litoribrevibacter albus</name>
    <dbReference type="NCBI Taxonomy" id="1473156"/>
    <lineage>
        <taxon>Bacteria</taxon>
        <taxon>Pseudomonadati</taxon>
        <taxon>Pseudomonadota</taxon>
        <taxon>Gammaproteobacteria</taxon>
        <taxon>Oceanospirillales</taxon>
        <taxon>Oceanospirillaceae</taxon>
        <taxon>Litoribrevibacter</taxon>
    </lineage>
</organism>
<evidence type="ECO:0000256" key="1">
    <source>
        <dbReference type="SAM" id="SignalP"/>
    </source>
</evidence>
<protein>
    <submittedName>
        <fullName evidence="2">Uncharacterized protein</fullName>
    </submittedName>
</protein>
<gene>
    <name evidence="2" type="ORF">GCM10007876_41590</name>
</gene>
<evidence type="ECO:0000313" key="2">
    <source>
        <dbReference type="EMBL" id="GLQ33679.1"/>
    </source>
</evidence>
<comment type="caution">
    <text evidence="2">The sequence shown here is derived from an EMBL/GenBank/DDBJ whole genome shotgun (WGS) entry which is preliminary data.</text>
</comment>
<feature type="signal peptide" evidence="1">
    <location>
        <begin position="1"/>
        <end position="23"/>
    </location>
</feature>
<keyword evidence="1" id="KW-0732">Signal</keyword>
<dbReference type="EMBL" id="BSNM01000027">
    <property type="protein sequence ID" value="GLQ33679.1"/>
    <property type="molecule type" value="Genomic_DNA"/>
</dbReference>
<reference evidence="2" key="2">
    <citation type="submission" date="2023-01" db="EMBL/GenBank/DDBJ databases">
        <title>Draft genome sequence of Litoribrevibacter albus strain NBRC 110071.</title>
        <authorList>
            <person name="Sun Q."/>
            <person name="Mori K."/>
        </authorList>
    </citation>
    <scope>NUCLEOTIDE SEQUENCE</scope>
    <source>
        <strain evidence="2">NBRC 110071</strain>
    </source>
</reference>
<proteinExistence type="predicted"/>
<accession>A0AA37SGF1</accession>
<name>A0AA37SGF1_9GAMM</name>
<keyword evidence="3" id="KW-1185">Reference proteome</keyword>
<dbReference type="RefSeq" id="WP_284384218.1">
    <property type="nucleotide sequence ID" value="NZ_BSNM01000027.1"/>
</dbReference>
<dbReference type="Proteomes" id="UP001161389">
    <property type="component" value="Unassembled WGS sequence"/>
</dbReference>
<reference evidence="2" key="1">
    <citation type="journal article" date="2014" name="Int. J. Syst. Evol. Microbiol.">
        <title>Complete genome sequence of Corynebacterium casei LMG S-19264T (=DSM 44701T), isolated from a smear-ripened cheese.</title>
        <authorList>
            <consortium name="US DOE Joint Genome Institute (JGI-PGF)"/>
            <person name="Walter F."/>
            <person name="Albersmeier A."/>
            <person name="Kalinowski J."/>
            <person name="Ruckert C."/>
        </authorList>
    </citation>
    <scope>NUCLEOTIDE SEQUENCE</scope>
    <source>
        <strain evidence="2">NBRC 110071</strain>
    </source>
</reference>